<proteinExistence type="predicted"/>
<comment type="caution">
    <text evidence="1">The sequence shown here is derived from an EMBL/GenBank/DDBJ whole genome shotgun (WGS) entry which is preliminary data.</text>
</comment>
<keyword evidence="2" id="KW-1185">Reference proteome</keyword>
<evidence type="ECO:0000313" key="1">
    <source>
        <dbReference type="EMBL" id="MBL0394301.1"/>
    </source>
</evidence>
<accession>A0A936Z7A3</accession>
<reference evidence="1 2" key="1">
    <citation type="journal article" date="2017" name="Int. J. Syst. Evol. Microbiol.">
        <title>Ramlibacter monticola sp. nov., isolated from forest soil.</title>
        <authorList>
            <person name="Chaudhary D.K."/>
            <person name="Kim J."/>
        </authorList>
    </citation>
    <scope>NUCLEOTIDE SEQUENCE [LARGE SCALE GENOMIC DNA]</scope>
    <source>
        <strain evidence="1 2">KACC 19175</strain>
    </source>
</reference>
<protein>
    <submittedName>
        <fullName evidence="1">Uncharacterized protein</fullName>
    </submittedName>
</protein>
<sequence>MDYSIAHGAPLEAIDPRLFQKPDAGDESLFVVFYMGVVVDQQASTSAGRLIARDEEFVRIMTPGDRNNIIDRPASDQDKRRFPKQYEQFKAGAKEEEQLVGTRLRDWPAASRGQVLEYEYLGIKTVEQLADLRDDVCSRMPGSRDFKEIAKAWLGRAKTTAEAAQQVAKDKAMQSRISELEGAIREQAKLIEKLRNAEQAKAA</sequence>
<organism evidence="1 2">
    <name type="scientific">Ramlibacter monticola</name>
    <dbReference type="NCBI Taxonomy" id="1926872"/>
    <lineage>
        <taxon>Bacteria</taxon>
        <taxon>Pseudomonadati</taxon>
        <taxon>Pseudomonadota</taxon>
        <taxon>Betaproteobacteria</taxon>
        <taxon>Burkholderiales</taxon>
        <taxon>Comamonadaceae</taxon>
        <taxon>Ramlibacter</taxon>
    </lineage>
</organism>
<evidence type="ECO:0000313" key="2">
    <source>
        <dbReference type="Proteomes" id="UP000599109"/>
    </source>
</evidence>
<dbReference type="AlphaFoldDB" id="A0A936Z7A3"/>
<dbReference type="EMBL" id="JAEQNE010000008">
    <property type="protein sequence ID" value="MBL0394301.1"/>
    <property type="molecule type" value="Genomic_DNA"/>
</dbReference>
<dbReference type="Proteomes" id="UP000599109">
    <property type="component" value="Unassembled WGS sequence"/>
</dbReference>
<gene>
    <name evidence="1" type="ORF">JJ685_24390</name>
</gene>
<name>A0A936Z7A3_9BURK</name>
<dbReference type="RefSeq" id="WP_201676978.1">
    <property type="nucleotide sequence ID" value="NZ_JAEQNE010000008.1"/>
</dbReference>